<dbReference type="EMBL" id="JAOPGA020001203">
    <property type="protein sequence ID" value="KAL0486149.1"/>
    <property type="molecule type" value="Genomic_DNA"/>
</dbReference>
<dbReference type="InterPro" id="IPR004240">
    <property type="entry name" value="EMP70"/>
</dbReference>
<dbReference type="PANTHER" id="PTHR10766">
    <property type="entry name" value="TRANSMEMBRANE 9 SUPERFAMILY PROTEIN"/>
    <property type="match status" value="1"/>
</dbReference>
<sequence length="578" mass="66360">MNKTASILLLAILTFAIADEISHKYVDKEEVILWANQVGPHYNPQETYGYYTLPFCRPDGELEYKNPSIGEALLGLELVKSKMTFKYKENNQKELICAVKLTKDNLEQFTHAVANQYWYQYYMDDLPMWYLVGGVAQDDDNKEIPFIYTHSKFTIGYNGDRIVGVNLTAGNPVRLELDASITFTYTSTWVESQVEYSQRFKRYLDHNFFEHRIHWFSIFNSFMMVIFLSGLVFMILVRTLRSDLADLESGYDSDGDITDESGWKQIHGDVFRAPKLLTLFSALIGTGYQLLLIVFFLILIAILGNYYDTRGAMVTAAVITYCITSFVSGYFSGSFYSKHGGKHWIKTMIVTACLFPMFLFACTFALNSIAIAYNALIAIPPKTVFSIIAMWTGITVPLVFLGTIVGRNIAGKSDFPCRVNSYPRPIPQKPYYLSRLVFVVLGGVLPFGSIFIEMYFVFTSFWNYKFYYVYGFMLLVFVILIIVTICVSIVSTYFLLNAEDHRWAWTSFLSTASTALYVLLYAFYFYRTKTKMQGFFQFCFYFGNMFMFCTALAILCGTIGFIGTQSFVYRIYKNIKAD</sequence>
<keyword evidence="4 7" id="KW-0732">Signal</keyword>
<evidence type="ECO:0000313" key="8">
    <source>
        <dbReference type="EMBL" id="KAL0486149.1"/>
    </source>
</evidence>
<comment type="subcellular location">
    <subcellularLocation>
        <location evidence="1">Membrane</location>
        <topology evidence="1">Multi-pass membrane protein</topology>
    </subcellularLocation>
</comment>
<comment type="similarity">
    <text evidence="2 7">Belongs to the nonaspanin (TM9SF) (TC 9.A.2) family.</text>
</comment>
<evidence type="ECO:0000256" key="3">
    <source>
        <dbReference type="ARBA" id="ARBA00022692"/>
    </source>
</evidence>
<evidence type="ECO:0000256" key="2">
    <source>
        <dbReference type="ARBA" id="ARBA00005227"/>
    </source>
</evidence>
<reference evidence="8 9" key="1">
    <citation type="submission" date="2024-03" db="EMBL/GenBank/DDBJ databases">
        <title>The Acrasis kona genome and developmental transcriptomes reveal deep origins of eukaryotic multicellular pathways.</title>
        <authorList>
            <person name="Sheikh S."/>
            <person name="Fu C.-J."/>
            <person name="Brown M.W."/>
            <person name="Baldauf S.L."/>
        </authorList>
    </citation>
    <scope>NUCLEOTIDE SEQUENCE [LARGE SCALE GENOMIC DNA]</scope>
    <source>
        <strain evidence="8 9">ATCC MYA-3509</strain>
    </source>
</reference>
<keyword evidence="3 7" id="KW-0812">Transmembrane</keyword>
<name>A0AAW2ZBS9_9EUKA</name>
<dbReference type="AlphaFoldDB" id="A0AAW2ZBS9"/>
<protein>
    <recommendedName>
        <fullName evidence="7">Transmembrane 9 superfamily member</fullName>
    </recommendedName>
</protein>
<feature type="transmembrane region" description="Helical" evidence="7">
    <location>
        <begin position="215"/>
        <end position="237"/>
    </location>
</feature>
<comment type="caution">
    <text evidence="8">The sequence shown here is derived from an EMBL/GenBank/DDBJ whole genome shotgun (WGS) entry which is preliminary data.</text>
</comment>
<proteinExistence type="inferred from homology"/>
<gene>
    <name evidence="8" type="ORF">AKO1_001803</name>
</gene>
<feature type="transmembrane region" description="Helical" evidence="7">
    <location>
        <begin position="313"/>
        <end position="336"/>
    </location>
</feature>
<organism evidence="8 9">
    <name type="scientific">Acrasis kona</name>
    <dbReference type="NCBI Taxonomy" id="1008807"/>
    <lineage>
        <taxon>Eukaryota</taxon>
        <taxon>Discoba</taxon>
        <taxon>Heterolobosea</taxon>
        <taxon>Tetramitia</taxon>
        <taxon>Eutetramitia</taxon>
        <taxon>Acrasidae</taxon>
        <taxon>Acrasis</taxon>
    </lineage>
</organism>
<dbReference type="Proteomes" id="UP001431209">
    <property type="component" value="Unassembled WGS sequence"/>
</dbReference>
<feature type="transmembrane region" description="Helical" evidence="7">
    <location>
        <begin position="276"/>
        <end position="307"/>
    </location>
</feature>
<evidence type="ECO:0000256" key="1">
    <source>
        <dbReference type="ARBA" id="ARBA00004141"/>
    </source>
</evidence>
<feature type="transmembrane region" description="Helical" evidence="7">
    <location>
        <begin position="348"/>
        <end position="373"/>
    </location>
</feature>
<feature type="transmembrane region" description="Helical" evidence="7">
    <location>
        <begin position="545"/>
        <end position="569"/>
    </location>
</feature>
<dbReference type="GO" id="GO:0016020">
    <property type="term" value="C:membrane"/>
    <property type="evidence" value="ECO:0007669"/>
    <property type="project" value="UniProtKB-SubCell"/>
</dbReference>
<keyword evidence="6 7" id="KW-0472">Membrane</keyword>
<keyword evidence="5 7" id="KW-1133">Transmembrane helix</keyword>
<dbReference type="Pfam" id="PF02990">
    <property type="entry name" value="EMP70"/>
    <property type="match status" value="1"/>
</dbReference>
<evidence type="ECO:0000313" key="9">
    <source>
        <dbReference type="Proteomes" id="UP001431209"/>
    </source>
</evidence>
<keyword evidence="9" id="KW-1185">Reference proteome</keyword>
<accession>A0AAW2ZBS9</accession>
<feature type="signal peptide" evidence="7">
    <location>
        <begin position="1"/>
        <end position="18"/>
    </location>
</feature>
<evidence type="ECO:0000256" key="7">
    <source>
        <dbReference type="RuleBase" id="RU363079"/>
    </source>
</evidence>
<feature type="chain" id="PRO_5043086667" description="Transmembrane 9 superfamily member" evidence="7">
    <location>
        <begin position="19"/>
        <end position="578"/>
    </location>
</feature>
<evidence type="ECO:0000256" key="5">
    <source>
        <dbReference type="ARBA" id="ARBA00022989"/>
    </source>
</evidence>
<feature type="transmembrane region" description="Helical" evidence="7">
    <location>
        <begin position="385"/>
        <end position="410"/>
    </location>
</feature>
<dbReference type="GO" id="GO:0072657">
    <property type="term" value="P:protein localization to membrane"/>
    <property type="evidence" value="ECO:0007669"/>
    <property type="project" value="TreeGrafter"/>
</dbReference>
<feature type="transmembrane region" description="Helical" evidence="7">
    <location>
        <begin position="503"/>
        <end position="525"/>
    </location>
</feature>
<feature type="transmembrane region" description="Helical" evidence="7">
    <location>
        <begin position="470"/>
        <end position="496"/>
    </location>
</feature>
<evidence type="ECO:0000256" key="6">
    <source>
        <dbReference type="ARBA" id="ARBA00023136"/>
    </source>
</evidence>
<evidence type="ECO:0000256" key="4">
    <source>
        <dbReference type="ARBA" id="ARBA00022729"/>
    </source>
</evidence>
<dbReference type="PANTHER" id="PTHR10766:SF41">
    <property type="entry name" value="TRANSMEMBRANE 9 SUPERFAMILY MEMBER 3"/>
    <property type="match status" value="1"/>
</dbReference>
<feature type="transmembrane region" description="Helical" evidence="7">
    <location>
        <begin position="431"/>
        <end position="458"/>
    </location>
</feature>